<evidence type="ECO:0000313" key="1">
    <source>
        <dbReference type="EMBL" id="KAL0913110.1"/>
    </source>
</evidence>
<comment type="caution">
    <text evidence="1">The sequence shown here is derived from an EMBL/GenBank/DDBJ whole genome shotgun (WGS) entry which is preliminary data.</text>
</comment>
<dbReference type="EMBL" id="JANQDX010000013">
    <property type="protein sequence ID" value="KAL0913110.1"/>
    <property type="molecule type" value="Genomic_DNA"/>
</dbReference>
<name>A0ABD0UKE2_DENTH</name>
<protein>
    <submittedName>
        <fullName evidence="1">Uncharacterized protein</fullName>
    </submittedName>
</protein>
<accession>A0ABD0UKE2</accession>
<keyword evidence="2" id="KW-1185">Reference proteome</keyword>
<reference evidence="1 2" key="1">
    <citation type="journal article" date="2024" name="Plant Biotechnol. J.">
        <title>Dendrobium thyrsiflorum genome and its molecular insights into genes involved in important horticultural traits.</title>
        <authorList>
            <person name="Chen B."/>
            <person name="Wang J.Y."/>
            <person name="Zheng P.J."/>
            <person name="Li K.L."/>
            <person name="Liang Y.M."/>
            <person name="Chen X.F."/>
            <person name="Zhang C."/>
            <person name="Zhao X."/>
            <person name="He X."/>
            <person name="Zhang G.Q."/>
            <person name="Liu Z.J."/>
            <person name="Xu Q."/>
        </authorList>
    </citation>
    <scope>NUCLEOTIDE SEQUENCE [LARGE SCALE GENOMIC DNA]</scope>
    <source>
        <strain evidence="1">GZMU011</strain>
    </source>
</reference>
<proteinExistence type="predicted"/>
<evidence type="ECO:0000313" key="2">
    <source>
        <dbReference type="Proteomes" id="UP001552299"/>
    </source>
</evidence>
<sequence length="288" mass="32116">MQLTNRKGAEVARAGVGRRQWSLASQGRSAREGIVRFAIGLSRLKAMASELGASVTGGIRLRGRGLGFVDLGWFLWKKEVGDAGCGATKEQRSRQSTREKGHKFGAELELRGTVAGEILRRIWAAGRRIRQRDQIMKRIFLDCGVQLGWDKFLTSHHLDPKQPALLHAAVNHQLMLDSSQVDVASFQPNRKLQTIEEGRANVVQLLHTGNQKTATYLAVRLMQYGERLVTVNTGSQPVQLNMFCSIPRTSQRSGADRIAARRIAHKHGLKLEGSIHDFERIFAYGNEK</sequence>
<dbReference type="Proteomes" id="UP001552299">
    <property type="component" value="Unassembled WGS sequence"/>
</dbReference>
<gene>
    <name evidence="1" type="ORF">M5K25_016542</name>
</gene>
<organism evidence="1 2">
    <name type="scientific">Dendrobium thyrsiflorum</name>
    <name type="common">Pinecone-like raceme dendrobium</name>
    <name type="synonym">Orchid</name>
    <dbReference type="NCBI Taxonomy" id="117978"/>
    <lineage>
        <taxon>Eukaryota</taxon>
        <taxon>Viridiplantae</taxon>
        <taxon>Streptophyta</taxon>
        <taxon>Embryophyta</taxon>
        <taxon>Tracheophyta</taxon>
        <taxon>Spermatophyta</taxon>
        <taxon>Magnoliopsida</taxon>
        <taxon>Liliopsida</taxon>
        <taxon>Asparagales</taxon>
        <taxon>Orchidaceae</taxon>
        <taxon>Epidendroideae</taxon>
        <taxon>Malaxideae</taxon>
        <taxon>Dendrobiinae</taxon>
        <taxon>Dendrobium</taxon>
    </lineage>
</organism>
<dbReference type="AlphaFoldDB" id="A0ABD0UKE2"/>